<feature type="transmembrane region" description="Helical" evidence="1">
    <location>
        <begin position="183"/>
        <end position="210"/>
    </location>
</feature>
<evidence type="ECO:0000256" key="2">
    <source>
        <dbReference type="SAM" id="MobiDB-lite"/>
    </source>
</evidence>
<evidence type="ECO:0000313" key="3">
    <source>
        <dbReference type="EMBL" id="MBK0330012.1"/>
    </source>
</evidence>
<sequence length="258" mass="27150">MSTAPTPRAESAQIPAKREHSGRPAGVAYADRGSSHYDILAMIMCAVVILSGIGAAKGVFFGTIPGIGFDIITDGGFFLFPLAYIVGDIITELYGVRAARRAIIMGFVVNILAAICYQVIIALPPFPDDYGLAKQEAIEMALGPVWIVVLAGLVGFAAGQSVNSLIMSRMKRRAGERGLIGRLFSASGAGELVDTILFCTIAAAAIGITSVGDWAEYTVLGFVYKVAVQYAVIPITAAVIRFLKRVDPTYQAALAAAS</sequence>
<comment type="function">
    <text evidence="1">Involved in the import of queuosine (Q) precursors, required for Q precursor salvage.</text>
</comment>
<name>A0ABS1B6Z8_9MICO</name>
<evidence type="ECO:0000256" key="1">
    <source>
        <dbReference type="HAMAP-Rule" id="MF_02088"/>
    </source>
</evidence>
<dbReference type="HAMAP" id="MF_02088">
    <property type="entry name" value="Q_prec_transport"/>
    <property type="match status" value="1"/>
</dbReference>
<dbReference type="EMBL" id="JAEDAJ010000001">
    <property type="protein sequence ID" value="MBK0330012.1"/>
    <property type="molecule type" value="Genomic_DNA"/>
</dbReference>
<dbReference type="Pfam" id="PF02592">
    <property type="entry name" value="Vut_1"/>
    <property type="match status" value="1"/>
</dbReference>
<feature type="transmembrane region" description="Helical" evidence="1">
    <location>
        <begin position="222"/>
        <end position="243"/>
    </location>
</feature>
<keyword evidence="1" id="KW-0472">Membrane</keyword>
<keyword evidence="1" id="KW-0813">Transport</keyword>
<feature type="transmembrane region" description="Helical" evidence="1">
    <location>
        <begin position="67"/>
        <end position="90"/>
    </location>
</feature>
<proteinExistence type="inferred from homology"/>
<dbReference type="PANTHER" id="PTHR34300:SF2">
    <property type="entry name" value="QUEUOSINE PRECURSOR TRANSPORTER-RELATED"/>
    <property type="match status" value="1"/>
</dbReference>
<feature type="transmembrane region" description="Helical" evidence="1">
    <location>
        <begin position="39"/>
        <end position="61"/>
    </location>
</feature>
<dbReference type="Proteomes" id="UP000612352">
    <property type="component" value="Unassembled WGS sequence"/>
</dbReference>
<feature type="transmembrane region" description="Helical" evidence="1">
    <location>
        <begin position="102"/>
        <end position="123"/>
    </location>
</feature>
<accession>A0ABS1B6Z8</accession>
<dbReference type="NCBIfam" id="TIGR00697">
    <property type="entry name" value="queuosine precursor transporter"/>
    <property type="match status" value="1"/>
</dbReference>
<dbReference type="PANTHER" id="PTHR34300">
    <property type="entry name" value="QUEUOSINE PRECURSOR TRANSPORTER-RELATED"/>
    <property type="match status" value="1"/>
</dbReference>
<keyword evidence="1" id="KW-1133">Transmembrane helix</keyword>
<keyword evidence="1" id="KW-0812">Transmembrane</keyword>
<feature type="transmembrane region" description="Helical" evidence="1">
    <location>
        <begin position="143"/>
        <end position="162"/>
    </location>
</feature>
<comment type="caution">
    <text evidence="3">The sequence shown here is derived from an EMBL/GenBank/DDBJ whole genome shotgun (WGS) entry which is preliminary data.</text>
</comment>
<evidence type="ECO:0000313" key="4">
    <source>
        <dbReference type="Proteomes" id="UP000612352"/>
    </source>
</evidence>
<dbReference type="InterPro" id="IPR003744">
    <property type="entry name" value="YhhQ"/>
</dbReference>
<keyword evidence="4" id="KW-1185">Reference proteome</keyword>
<reference evidence="3 4" key="1">
    <citation type="submission" date="2020-12" db="EMBL/GenBank/DDBJ databases">
        <title>Brachybacterium sp. MASK1Z-5, whole genome shotgun sequence.</title>
        <authorList>
            <person name="Tuo L."/>
        </authorList>
    </citation>
    <scope>NUCLEOTIDE SEQUENCE [LARGE SCALE GENOMIC DNA]</scope>
    <source>
        <strain evidence="3 4">MASK1Z-5</strain>
    </source>
</reference>
<dbReference type="RefSeq" id="WP_200500680.1">
    <property type="nucleotide sequence ID" value="NZ_JAEDAJ010000001.1"/>
</dbReference>
<protein>
    <recommendedName>
        <fullName evidence="1">Probable queuosine precursor transporter</fullName>
        <shortName evidence="1">Q precursor transporter</shortName>
    </recommendedName>
</protein>
<organism evidence="3 4">
    <name type="scientific">Brachybacterium halotolerans</name>
    <dbReference type="NCBI Taxonomy" id="2795215"/>
    <lineage>
        <taxon>Bacteria</taxon>
        <taxon>Bacillati</taxon>
        <taxon>Actinomycetota</taxon>
        <taxon>Actinomycetes</taxon>
        <taxon>Micrococcales</taxon>
        <taxon>Dermabacteraceae</taxon>
        <taxon>Brachybacterium</taxon>
    </lineage>
</organism>
<comment type="subcellular location">
    <subcellularLocation>
        <location evidence="1">Cell membrane</location>
        <topology evidence="1">Multi-pass membrane protein</topology>
    </subcellularLocation>
</comment>
<gene>
    <name evidence="3" type="ORF">I8D64_01150</name>
</gene>
<comment type="similarity">
    <text evidence="1">Belongs to the vitamin uptake transporter (VUT/ECF) (TC 2.A.88) family. Q precursor transporter subfamily.</text>
</comment>
<keyword evidence="1" id="KW-1003">Cell membrane</keyword>
<feature type="region of interest" description="Disordered" evidence="2">
    <location>
        <begin position="1"/>
        <end position="25"/>
    </location>
</feature>